<dbReference type="GO" id="GO:0004601">
    <property type="term" value="F:peroxidase activity"/>
    <property type="evidence" value="ECO:0007669"/>
    <property type="project" value="InterPro"/>
</dbReference>
<sequence>MANIHRKANAQWTGDLKSGSGTITTPSGVLQAAPYSFRTRFEDQPGTNPEELIAAAHAGCFTMAFSNVLKTAGYEPRDLATEATLGMSMDGGPKLTTMHLVVRGKADGLDQTQFQALAEQAEQGCPVSGALRGNLQITVEATLE</sequence>
<dbReference type="InterPro" id="IPR036102">
    <property type="entry name" value="OsmC/Ohrsf"/>
</dbReference>
<dbReference type="GO" id="GO:0006979">
    <property type="term" value="P:response to oxidative stress"/>
    <property type="evidence" value="ECO:0007669"/>
    <property type="project" value="InterPro"/>
</dbReference>
<dbReference type="Proteomes" id="UP000008635">
    <property type="component" value="Chromosome"/>
</dbReference>
<evidence type="ECO:0000256" key="1">
    <source>
        <dbReference type="SAM" id="MobiDB-lite"/>
    </source>
</evidence>
<dbReference type="NCBIfam" id="TIGR03562">
    <property type="entry name" value="osmo_induc_OsmC"/>
    <property type="match status" value="1"/>
</dbReference>
<evidence type="ECO:0000313" key="3">
    <source>
        <dbReference type="Proteomes" id="UP000008635"/>
    </source>
</evidence>
<proteinExistence type="predicted"/>
<gene>
    <name evidence="2" type="ordered locus">Deima_0667</name>
</gene>
<dbReference type="InterPro" id="IPR052707">
    <property type="entry name" value="OsmC_Ohr_Peroxiredoxin"/>
</dbReference>
<dbReference type="AlphaFoldDB" id="E8U5I5"/>
<dbReference type="Pfam" id="PF02566">
    <property type="entry name" value="OsmC"/>
    <property type="match status" value="1"/>
</dbReference>
<dbReference type="KEGG" id="dmr:Deima_0667"/>
<accession>E8U5I5</accession>
<dbReference type="PANTHER" id="PTHR42830:SF1">
    <property type="entry name" value="OSMOTICALLY INDUCIBLE FAMILY PROTEIN"/>
    <property type="match status" value="1"/>
</dbReference>
<feature type="region of interest" description="Disordered" evidence="1">
    <location>
        <begin position="1"/>
        <end position="27"/>
    </location>
</feature>
<organism evidence="2 3">
    <name type="scientific">Deinococcus maricopensis (strain DSM 21211 / LMG 22137 / NRRL B-23946 / LB-34)</name>
    <dbReference type="NCBI Taxonomy" id="709986"/>
    <lineage>
        <taxon>Bacteria</taxon>
        <taxon>Thermotogati</taxon>
        <taxon>Deinococcota</taxon>
        <taxon>Deinococci</taxon>
        <taxon>Deinococcales</taxon>
        <taxon>Deinococcaceae</taxon>
        <taxon>Deinococcus</taxon>
    </lineage>
</organism>
<dbReference type="EMBL" id="CP002454">
    <property type="protein sequence ID" value="ADV66324.1"/>
    <property type="molecule type" value="Genomic_DNA"/>
</dbReference>
<dbReference type="eggNOG" id="COG1764">
    <property type="taxonomic scope" value="Bacteria"/>
</dbReference>
<dbReference type="InterPro" id="IPR003718">
    <property type="entry name" value="OsmC/Ohr_fam"/>
</dbReference>
<dbReference type="InterPro" id="IPR015946">
    <property type="entry name" value="KH_dom-like_a/b"/>
</dbReference>
<reference evidence="2 3" key="1">
    <citation type="journal article" date="2011" name="Stand. Genomic Sci.">
        <title>Complete genome sequence of Deinococcus maricopensis type strain (LB-34).</title>
        <authorList>
            <person name="Pukall R."/>
            <person name="Zeytun A."/>
            <person name="Lucas S."/>
            <person name="Lapidus A."/>
            <person name="Hammon N."/>
            <person name="Deshpande S."/>
            <person name="Nolan M."/>
            <person name="Cheng J.F."/>
            <person name="Pitluck S."/>
            <person name="Liolios K."/>
            <person name="Pagani I."/>
            <person name="Mikhailova N."/>
            <person name="Ivanova N."/>
            <person name="Mavromatis K."/>
            <person name="Pati A."/>
            <person name="Tapia R."/>
            <person name="Han C."/>
            <person name="Goodwin L."/>
            <person name="Chen A."/>
            <person name="Palaniappan K."/>
            <person name="Land M."/>
            <person name="Hauser L."/>
            <person name="Chang Y.J."/>
            <person name="Jeffries C.D."/>
            <person name="Brambilla E.M."/>
            <person name="Rohde M."/>
            <person name="Goker M."/>
            <person name="Detter J.C."/>
            <person name="Woyke T."/>
            <person name="Bristow J."/>
            <person name="Eisen J.A."/>
            <person name="Markowitz V."/>
            <person name="Hugenholtz P."/>
            <person name="Kyrpides N.C."/>
            <person name="Klenk H.P."/>
        </authorList>
    </citation>
    <scope>NUCLEOTIDE SEQUENCE [LARGE SCALE GENOMIC DNA]</scope>
    <source>
        <strain evidence="3">DSM 21211 / LMG 22137 / NRRL B-23946 / LB-34</strain>
    </source>
</reference>
<dbReference type="PANTHER" id="PTHR42830">
    <property type="entry name" value="OSMOTICALLY INDUCIBLE FAMILY PROTEIN"/>
    <property type="match status" value="1"/>
</dbReference>
<dbReference type="SUPFAM" id="SSF82784">
    <property type="entry name" value="OsmC-like"/>
    <property type="match status" value="1"/>
</dbReference>
<keyword evidence="3" id="KW-1185">Reference proteome</keyword>
<dbReference type="HOGENOM" id="CLU_106355_1_0_0"/>
<dbReference type="Gene3D" id="3.30.300.20">
    <property type="match status" value="1"/>
</dbReference>
<dbReference type="OrthoDB" id="9807532at2"/>
<dbReference type="STRING" id="709986.Deima_0667"/>
<reference evidence="3" key="2">
    <citation type="submission" date="2011-01" db="EMBL/GenBank/DDBJ databases">
        <title>The complete genome of Deinococcus maricopensis DSM 21211.</title>
        <authorList>
            <consortium name="US DOE Joint Genome Institute (JGI-PGF)"/>
            <person name="Lucas S."/>
            <person name="Copeland A."/>
            <person name="Lapidus A."/>
            <person name="Goodwin L."/>
            <person name="Pitluck S."/>
            <person name="Kyrpides N."/>
            <person name="Mavromatis K."/>
            <person name="Pagani I."/>
            <person name="Ivanova N."/>
            <person name="Ovchinnikova G."/>
            <person name="Zeytun A."/>
            <person name="Detter J.C."/>
            <person name="Han C."/>
            <person name="Land M."/>
            <person name="Hauser L."/>
            <person name="Markowitz V."/>
            <person name="Cheng J.-F."/>
            <person name="Hugenholtz P."/>
            <person name="Woyke T."/>
            <person name="Wu D."/>
            <person name="Pukall R."/>
            <person name="Gehrich-Schroeter G."/>
            <person name="Brambilla E."/>
            <person name="Klenk H.-P."/>
            <person name="Eisen J.A."/>
        </authorList>
    </citation>
    <scope>NUCLEOTIDE SEQUENCE [LARGE SCALE GENOMIC DNA]</scope>
    <source>
        <strain evidence="3">DSM 21211 / LMG 22137 / NRRL B-23946 / LB-34</strain>
    </source>
</reference>
<dbReference type="RefSeq" id="WP_013555829.1">
    <property type="nucleotide sequence ID" value="NC_014958.1"/>
</dbReference>
<evidence type="ECO:0000313" key="2">
    <source>
        <dbReference type="EMBL" id="ADV66324.1"/>
    </source>
</evidence>
<name>E8U5I5_DEIML</name>
<dbReference type="InterPro" id="IPR019904">
    <property type="entry name" value="Peroxiredoxin_OsmC"/>
</dbReference>
<protein>
    <submittedName>
        <fullName evidence="2">Peroxiredoxin, OsmC subfamily</fullName>
    </submittedName>
</protein>